<feature type="domain" description="Penicillin-binding protein transpeptidase" evidence="17">
    <location>
        <begin position="408"/>
        <end position="639"/>
    </location>
</feature>
<feature type="region of interest" description="Disordered" evidence="15">
    <location>
        <begin position="1"/>
        <end position="91"/>
    </location>
</feature>
<dbReference type="FunFam" id="1.10.3810.10:FF:000001">
    <property type="entry name" value="Penicillin-binding protein 1A"/>
    <property type="match status" value="1"/>
</dbReference>
<proteinExistence type="inferred from homology"/>
<keyword evidence="16" id="KW-0812">Transmembrane</keyword>
<evidence type="ECO:0000313" key="20">
    <source>
        <dbReference type="Proteomes" id="UP000236884"/>
    </source>
</evidence>
<evidence type="ECO:0000256" key="10">
    <source>
        <dbReference type="ARBA" id="ARBA00022984"/>
    </source>
</evidence>
<dbReference type="GO" id="GO:0071555">
    <property type="term" value="P:cell wall organization"/>
    <property type="evidence" value="ECO:0007669"/>
    <property type="project" value="UniProtKB-KW"/>
</dbReference>
<evidence type="ECO:0000256" key="13">
    <source>
        <dbReference type="ARBA" id="ARBA00034000"/>
    </source>
</evidence>
<dbReference type="InterPro" id="IPR023346">
    <property type="entry name" value="Lysozyme-like_dom_sf"/>
</dbReference>
<dbReference type="GO" id="GO:0008360">
    <property type="term" value="P:regulation of cell shape"/>
    <property type="evidence" value="ECO:0007669"/>
    <property type="project" value="UniProtKB-KW"/>
</dbReference>
<evidence type="ECO:0000259" key="17">
    <source>
        <dbReference type="Pfam" id="PF00905"/>
    </source>
</evidence>
<feature type="transmembrane region" description="Helical" evidence="16">
    <location>
        <begin position="99"/>
        <end position="123"/>
    </location>
</feature>
<keyword evidence="4" id="KW-0121">Carboxypeptidase</keyword>
<evidence type="ECO:0000256" key="6">
    <source>
        <dbReference type="ARBA" id="ARBA00022676"/>
    </source>
</evidence>
<dbReference type="NCBIfam" id="TIGR02074">
    <property type="entry name" value="PBP_1a_fam"/>
    <property type="match status" value="1"/>
</dbReference>
<dbReference type="InterPro" id="IPR012338">
    <property type="entry name" value="Beta-lactam/transpept-like"/>
</dbReference>
<keyword evidence="9" id="KW-0133">Cell shape</keyword>
<dbReference type="KEGG" id="vgo:GJW-30_1_00228"/>
<dbReference type="InterPro" id="IPR050396">
    <property type="entry name" value="Glycosyltr_51/Transpeptidase"/>
</dbReference>
<dbReference type="Gene3D" id="1.10.3810.10">
    <property type="entry name" value="Biosynthetic peptidoglycan transglycosylase-like"/>
    <property type="match status" value="1"/>
</dbReference>
<dbReference type="GO" id="GO:0009252">
    <property type="term" value="P:peptidoglycan biosynthetic process"/>
    <property type="evidence" value="ECO:0007669"/>
    <property type="project" value="UniProtKB-UniPathway"/>
</dbReference>
<dbReference type="Pfam" id="PF00905">
    <property type="entry name" value="Transpeptidase"/>
    <property type="match status" value="1"/>
</dbReference>
<feature type="region of interest" description="Disordered" evidence="15">
    <location>
        <begin position="695"/>
        <end position="804"/>
    </location>
</feature>
<dbReference type="SUPFAM" id="SSF56601">
    <property type="entry name" value="beta-lactamase/transpeptidase-like"/>
    <property type="match status" value="1"/>
</dbReference>
<accession>A0A0S3PP59</accession>
<feature type="compositionally biased region" description="Low complexity" evidence="15">
    <location>
        <begin position="700"/>
        <end position="709"/>
    </location>
</feature>
<organism evidence="19 20">
    <name type="scientific">Variibacter gotjawalensis</name>
    <dbReference type="NCBI Taxonomy" id="1333996"/>
    <lineage>
        <taxon>Bacteria</taxon>
        <taxon>Pseudomonadati</taxon>
        <taxon>Pseudomonadota</taxon>
        <taxon>Alphaproteobacteria</taxon>
        <taxon>Hyphomicrobiales</taxon>
        <taxon>Nitrobacteraceae</taxon>
        <taxon>Variibacter</taxon>
    </lineage>
</organism>
<reference evidence="19 20" key="1">
    <citation type="submission" date="2015-08" db="EMBL/GenBank/DDBJ databases">
        <title>Investigation of the bacterial diversity of lava forest soil.</title>
        <authorList>
            <person name="Lee J.S."/>
        </authorList>
    </citation>
    <scope>NUCLEOTIDE SEQUENCE [LARGE SCALE GENOMIC DNA]</scope>
    <source>
        <strain evidence="19 20">GJW-30</strain>
    </source>
</reference>
<dbReference type="PANTHER" id="PTHR32282:SF33">
    <property type="entry name" value="PEPTIDOGLYCAN GLYCOSYLTRANSFERASE"/>
    <property type="match status" value="1"/>
</dbReference>
<evidence type="ECO:0000256" key="16">
    <source>
        <dbReference type="SAM" id="Phobius"/>
    </source>
</evidence>
<keyword evidence="8" id="KW-0378">Hydrolase</keyword>
<comment type="catalytic activity">
    <reaction evidence="13">
        <text>Preferential cleavage: (Ac)2-L-Lys-D-Ala-|-D-Ala. Also transpeptidation of peptidyl-alanyl moieties that are N-acyl substituents of D-alanine.</text>
        <dbReference type="EC" id="3.4.16.4"/>
    </reaction>
</comment>
<dbReference type="InterPro" id="IPR001264">
    <property type="entry name" value="Glyco_trans_51"/>
</dbReference>
<comment type="pathway">
    <text evidence="1">Cell wall biogenesis; peptidoglycan biosynthesis.</text>
</comment>
<dbReference type="InterPro" id="IPR036950">
    <property type="entry name" value="PBP_transglycosylase"/>
</dbReference>
<protein>
    <submittedName>
        <fullName evidence="19">Penicillin-binding protein 2D</fullName>
    </submittedName>
</protein>
<evidence type="ECO:0000256" key="3">
    <source>
        <dbReference type="ARBA" id="ARBA00007739"/>
    </source>
</evidence>
<keyword evidence="10" id="KW-0573">Peptidoglycan synthesis</keyword>
<dbReference type="GO" id="GO:0009002">
    <property type="term" value="F:serine-type D-Ala-D-Ala carboxypeptidase activity"/>
    <property type="evidence" value="ECO:0007669"/>
    <property type="project" value="UniProtKB-EC"/>
</dbReference>
<evidence type="ECO:0000256" key="2">
    <source>
        <dbReference type="ARBA" id="ARBA00007090"/>
    </source>
</evidence>
<dbReference type="InterPro" id="IPR001460">
    <property type="entry name" value="PCN-bd_Tpept"/>
</dbReference>
<dbReference type="EMBL" id="AP014946">
    <property type="protein sequence ID" value="BAT57720.1"/>
    <property type="molecule type" value="Genomic_DNA"/>
</dbReference>
<evidence type="ECO:0000256" key="15">
    <source>
        <dbReference type="SAM" id="MobiDB-lite"/>
    </source>
</evidence>
<dbReference type="GO" id="GO:0006508">
    <property type="term" value="P:proteolysis"/>
    <property type="evidence" value="ECO:0007669"/>
    <property type="project" value="UniProtKB-KW"/>
</dbReference>
<evidence type="ECO:0000256" key="9">
    <source>
        <dbReference type="ARBA" id="ARBA00022960"/>
    </source>
</evidence>
<feature type="compositionally biased region" description="Basic and acidic residues" evidence="15">
    <location>
        <begin position="29"/>
        <end position="42"/>
    </location>
</feature>
<dbReference type="OrthoDB" id="9766909at2"/>
<keyword evidence="16" id="KW-0472">Membrane</keyword>
<gene>
    <name evidence="19" type="primary">pbpG</name>
    <name evidence="19" type="ORF">GJW-30_1_00228</name>
</gene>
<evidence type="ECO:0000313" key="19">
    <source>
        <dbReference type="EMBL" id="BAT57720.1"/>
    </source>
</evidence>
<dbReference type="Gene3D" id="3.40.710.10">
    <property type="entry name" value="DD-peptidase/beta-lactamase superfamily"/>
    <property type="match status" value="1"/>
</dbReference>
<dbReference type="GO" id="GO:0030288">
    <property type="term" value="C:outer membrane-bounded periplasmic space"/>
    <property type="evidence" value="ECO:0007669"/>
    <property type="project" value="TreeGrafter"/>
</dbReference>
<dbReference type="PANTHER" id="PTHR32282">
    <property type="entry name" value="BINDING PROTEIN TRANSPEPTIDASE, PUTATIVE-RELATED"/>
    <property type="match status" value="1"/>
</dbReference>
<comment type="similarity">
    <text evidence="2">In the C-terminal section; belongs to the transpeptidase family.</text>
</comment>
<evidence type="ECO:0000256" key="12">
    <source>
        <dbReference type="ARBA" id="ARBA00023316"/>
    </source>
</evidence>
<dbReference type="Proteomes" id="UP000236884">
    <property type="component" value="Chromosome"/>
</dbReference>
<keyword evidence="16" id="KW-1133">Transmembrane helix</keyword>
<evidence type="ECO:0000256" key="14">
    <source>
        <dbReference type="ARBA" id="ARBA00049902"/>
    </source>
</evidence>
<keyword evidence="20" id="KW-1185">Reference proteome</keyword>
<keyword evidence="11" id="KW-0511">Multifunctional enzyme</keyword>
<evidence type="ECO:0000256" key="11">
    <source>
        <dbReference type="ARBA" id="ARBA00023268"/>
    </source>
</evidence>
<dbReference type="Pfam" id="PF00912">
    <property type="entry name" value="Transgly"/>
    <property type="match status" value="1"/>
</dbReference>
<dbReference type="SUPFAM" id="SSF53955">
    <property type="entry name" value="Lysozyme-like"/>
    <property type="match status" value="1"/>
</dbReference>
<dbReference type="GO" id="GO:0008955">
    <property type="term" value="F:peptidoglycan glycosyltransferase activity"/>
    <property type="evidence" value="ECO:0007669"/>
    <property type="project" value="UniProtKB-EC"/>
</dbReference>
<evidence type="ECO:0000256" key="1">
    <source>
        <dbReference type="ARBA" id="ARBA00004752"/>
    </source>
</evidence>
<dbReference type="RefSeq" id="WP_096350675.1">
    <property type="nucleotide sequence ID" value="NZ_AP014946.1"/>
</dbReference>
<evidence type="ECO:0000256" key="4">
    <source>
        <dbReference type="ARBA" id="ARBA00022645"/>
    </source>
</evidence>
<keyword evidence="5" id="KW-0645">Protease</keyword>
<evidence type="ECO:0000256" key="5">
    <source>
        <dbReference type="ARBA" id="ARBA00022670"/>
    </source>
</evidence>
<evidence type="ECO:0000256" key="7">
    <source>
        <dbReference type="ARBA" id="ARBA00022679"/>
    </source>
</evidence>
<name>A0A0S3PP59_9BRAD</name>
<evidence type="ECO:0000259" key="18">
    <source>
        <dbReference type="Pfam" id="PF00912"/>
    </source>
</evidence>
<feature type="domain" description="Glycosyl transferase family 51" evidence="18">
    <location>
        <begin position="157"/>
        <end position="322"/>
    </location>
</feature>
<keyword evidence="6" id="KW-0328">Glycosyltransferase</keyword>
<dbReference type="UniPathway" id="UPA00219"/>
<comment type="similarity">
    <text evidence="3">In the N-terminal section; belongs to the glycosyltransferase 51 family.</text>
</comment>
<evidence type="ECO:0000256" key="8">
    <source>
        <dbReference type="ARBA" id="ARBA00022801"/>
    </source>
</evidence>
<dbReference type="AlphaFoldDB" id="A0A0S3PP59"/>
<dbReference type="GO" id="GO:0008658">
    <property type="term" value="F:penicillin binding"/>
    <property type="evidence" value="ECO:0007669"/>
    <property type="project" value="InterPro"/>
</dbReference>
<comment type="catalytic activity">
    <reaction evidence="14">
        <text>[GlcNAc-(1-&gt;4)-Mur2Ac(oyl-L-Ala-gamma-D-Glu-L-Lys-D-Ala-D-Ala)](n)-di-trans,octa-cis-undecaprenyl diphosphate + beta-D-GlcNAc-(1-&gt;4)-Mur2Ac(oyl-L-Ala-gamma-D-Glu-L-Lys-D-Ala-D-Ala)-di-trans,octa-cis-undecaprenyl diphosphate = [GlcNAc-(1-&gt;4)-Mur2Ac(oyl-L-Ala-gamma-D-Glu-L-Lys-D-Ala-D-Ala)](n+1)-di-trans,octa-cis-undecaprenyl diphosphate + di-trans,octa-cis-undecaprenyl diphosphate + H(+)</text>
        <dbReference type="Rhea" id="RHEA:23708"/>
        <dbReference type="Rhea" id="RHEA-COMP:9602"/>
        <dbReference type="Rhea" id="RHEA-COMP:9603"/>
        <dbReference type="ChEBI" id="CHEBI:15378"/>
        <dbReference type="ChEBI" id="CHEBI:58405"/>
        <dbReference type="ChEBI" id="CHEBI:60033"/>
        <dbReference type="ChEBI" id="CHEBI:78435"/>
        <dbReference type="EC" id="2.4.99.28"/>
    </reaction>
</comment>
<keyword evidence="7" id="KW-0808">Transferase</keyword>
<sequence length="804" mass="85366">MAASGRRKGERREPLFDATPTPGMQLRLNAEDRVGGAPERKASKGAASESDIEAPRAARSRSPKAANDDSRGSARATKSGRGKASRGGSGGGRGPLKRLFYWAAVLMLWVGLAGGGMLIWVFAHLPPIQSLEVPPRPPSVQIVGIDGSTLATRGEMGGAAVPLKELPGYLPKAFIAIEDRRFYSHFGLDPIGVARAMVSNVTRGRMREGASTLTQQLAKNLFLTQERTLKRKAQEFVLALWLERKFTKDQLLDLYLNRVYFGSGAYGVEAASQRYFGKSARQVTVAEAAMLAGLVQSPSRLAPTRNPEGAAKRALLVVAAMQDAGFIDEKMSKTVQANPAKVAKAVVGSGSAGYVADWVMDVLDDLIGRFEQDIVVETTIDPVMQAAAEKALADELNAKGAKLDVEQGAVVAITPQGAVRALVGGKNYAESQFNRAVAARRQPGSSFKTFVYLTALEKAGLTPDSIREDSPVNIKGWQPKNYTRQYAGPVTLQRALATSLNTVAVRLTMEVGPKAVAQTAHRLGISSKIEPNASIALGTSEVSVLEMTSAFVPFANGGIMMTPHVVTRIKGANAKILYRRDQASLGRIIEARYVGMMNQMMAETVTSGTAKKADLPGWQAAGKTGTSQDFRDAWFIGYTGNLVTGVWLGNDDSSPTEKASGGGLAVDIWSRFMKVAHQNAQPVELPGVGMRFAPQPPMAGYPQQPYQGTPLPPPGAPAAVPAAYPSGGHPSAVQPRYPMQQPQQAQPSRPVPPGAIPSGGGPRPPGGIPGVTGSVPQQGAQYRPPANSGASEERSFIDKLFGSR</sequence>
<keyword evidence="12" id="KW-0961">Cell wall biogenesis/degradation</keyword>